<dbReference type="Proteomes" id="UP000009149">
    <property type="component" value="Chromosome"/>
</dbReference>
<evidence type="ECO:0000313" key="1">
    <source>
        <dbReference type="EMBL" id="ACD82797.1"/>
    </source>
</evidence>
<dbReference type="KEGG" id="min:Minf_0742"/>
<gene>
    <name evidence="1" type="ordered locus">Minf_0742</name>
</gene>
<reference evidence="1 2" key="1">
    <citation type="journal article" date="2008" name="Biol. Direct">
        <title>Complete genome sequence of the extremely acidophilic methanotroph isolate V4, Methylacidiphilum infernorum, a representative of the bacterial phylum Verrucomicrobia.</title>
        <authorList>
            <person name="Hou S."/>
            <person name="Makarova K.S."/>
            <person name="Saw J.H."/>
            <person name="Senin P."/>
            <person name="Ly B.V."/>
            <person name="Zhou Z."/>
            <person name="Ren Y."/>
            <person name="Wang J."/>
            <person name="Galperin M.Y."/>
            <person name="Omelchenko M.V."/>
            <person name="Wolf Y.I."/>
            <person name="Yutin N."/>
            <person name="Koonin E.V."/>
            <person name="Stott M.B."/>
            <person name="Mountain B.W."/>
            <person name="Crowe M.A."/>
            <person name="Smirnova A.V."/>
            <person name="Dunfield P.F."/>
            <person name="Feng L."/>
            <person name="Wang L."/>
            <person name="Alam M."/>
        </authorList>
    </citation>
    <scope>NUCLEOTIDE SEQUENCE [LARGE SCALE GENOMIC DNA]</scope>
    <source>
        <strain evidence="2">Isolate V4</strain>
    </source>
</reference>
<dbReference type="HOGENOM" id="CLU_3292288_0_0_0"/>
<dbReference type="AlphaFoldDB" id="B3E0P3"/>
<organism evidence="1 2">
    <name type="scientific">Methylacidiphilum infernorum (isolate V4)</name>
    <name type="common">Methylokorus infernorum (strain V4)</name>
    <dbReference type="NCBI Taxonomy" id="481448"/>
    <lineage>
        <taxon>Bacteria</taxon>
        <taxon>Pseudomonadati</taxon>
        <taxon>Verrucomicrobiota</taxon>
        <taxon>Methylacidiphilae</taxon>
        <taxon>Methylacidiphilales</taxon>
        <taxon>Methylacidiphilaceae</taxon>
        <taxon>Methylacidiphilum (ex Ratnadevi et al. 2023)</taxon>
    </lineage>
</organism>
<proteinExistence type="predicted"/>
<sequence>MRWLAEKTSLLGNTAAAFFKGFFHAMEFPRIQDELENQES</sequence>
<dbReference type="EMBL" id="CP000975">
    <property type="protein sequence ID" value="ACD82797.1"/>
    <property type="molecule type" value="Genomic_DNA"/>
</dbReference>
<protein>
    <submittedName>
        <fullName evidence="1">Uncharacterized protein</fullName>
    </submittedName>
</protein>
<name>B3E0P3_METI4</name>
<evidence type="ECO:0000313" key="2">
    <source>
        <dbReference type="Proteomes" id="UP000009149"/>
    </source>
</evidence>
<accession>B3E0P3</accession>